<keyword evidence="3" id="KW-0539">Nucleus</keyword>
<dbReference type="GO" id="GO:0003684">
    <property type="term" value="F:damaged DNA binding"/>
    <property type="evidence" value="ECO:0007669"/>
    <property type="project" value="TreeGrafter"/>
</dbReference>
<dbReference type="Pfam" id="PF08573">
    <property type="entry name" value="SAE2"/>
    <property type="match status" value="1"/>
</dbReference>
<evidence type="ECO:0000313" key="7">
    <source>
        <dbReference type="Proteomes" id="UP000005426"/>
    </source>
</evidence>
<reference evidence="6 7" key="1">
    <citation type="journal article" date="2011" name="Genome Biol.">
        <title>Comparative genome sequence analysis underscores mycoparasitism as the ancestral life style of Trichoderma.</title>
        <authorList>
            <person name="Kubicek C.P."/>
            <person name="Herrera-Estrella A."/>
            <person name="Seidl-Seiboth V."/>
            <person name="Martinez D.A."/>
            <person name="Druzhinina I.S."/>
            <person name="Thon M."/>
            <person name="Zeilinger S."/>
            <person name="Casas-Flores S."/>
            <person name="Horwitz B.A."/>
            <person name="Mukherjee P.K."/>
            <person name="Mukherjee M."/>
            <person name="Kredics L."/>
            <person name="Alcaraz L.D."/>
            <person name="Aerts A."/>
            <person name="Antal Z."/>
            <person name="Atanasova L."/>
            <person name="Cervantes-Badillo M.G."/>
            <person name="Challacombe J."/>
            <person name="Chertkov O."/>
            <person name="McCluskey K."/>
            <person name="Coulpier F."/>
            <person name="Deshpande N."/>
            <person name="von Doehren H."/>
            <person name="Ebbole D.J."/>
            <person name="Esquivel-Naranjo E.U."/>
            <person name="Fekete E."/>
            <person name="Flipphi M."/>
            <person name="Glaser F."/>
            <person name="Gomez-Rodriguez E.Y."/>
            <person name="Gruber S."/>
            <person name="Han C."/>
            <person name="Henrissat B."/>
            <person name="Hermosa R."/>
            <person name="Hernandez-Onate M."/>
            <person name="Karaffa L."/>
            <person name="Kosti I."/>
            <person name="Le Crom S."/>
            <person name="Lindquist E."/>
            <person name="Lucas S."/>
            <person name="Luebeck M."/>
            <person name="Luebeck P.S."/>
            <person name="Margeot A."/>
            <person name="Metz B."/>
            <person name="Misra M."/>
            <person name="Nevalainen H."/>
            <person name="Omann M."/>
            <person name="Packer N."/>
            <person name="Perrone G."/>
            <person name="Uresti-Rivera E.E."/>
            <person name="Salamov A."/>
            <person name="Schmoll M."/>
            <person name="Seiboth B."/>
            <person name="Shapiro H."/>
            <person name="Sukno S."/>
            <person name="Tamayo-Ramos J.A."/>
            <person name="Tisch D."/>
            <person name="Wiest A."/>
            <person name="Wilkinson H.H."/>
            <person name="Zhang M."/>
            <person name="Coutinho P.M."/>
            <person name="Kenerley C.M."/>
            <person name="Monte E."/>
            <person name="Baker S.E."/>
            <person name="Grigoriev I.V."/>
        </authorList>
    </citation>
    <scope>NUCLEOTIDE SEQUENCE [LARGE SCALE GENOMIC DNA]</scope>
    <source>
        <strain evidence="7">ATCC 20476 / IMI 206040</strain>
    </source>
</reference>
<keyword evidence="2" id="KW-0227">DNA damage</keyword>
<dbReference type="GeneID" id="25780560"/>
<feature type="region of interest" description="Disordered" evidence="4">
    <location>
        <begin position="340"/>
        <end position="383"/>
    </location>
</feature>
<gene>
    <name evidence="6" type="ORF">TRIATDRAFT_296614</name>
</gene>
<feature type="domain" description="DNA endonuclease activator Ctp1 C-terminal" evidence="5">
    <location>
        <begin position="561"/>
        <end position="674"/>
    </location>
</feature>
<feature type="compositionally biased region" description="Polar residues" evidence="4">
    <location>
        <begin position="443"/>
        <end position="470"/>
    </location>
</feature>
<dbReference type="GO" id="GO:0005634">
    <property type="term" value="C:nucleus"/>
    <property type="evidence" value="ECO:0007669"/>
    <property type="project" value="UniProtKB-SubCell"/>
</dbReference>
<feature type="compositionally biased region" description="Polar residues" evidence="4">
    <location>
        <begin position="201"/>
        <end position="215"/>
    </location>
</feature>
<evidence type="ECO:0000256" key="4">
    <source>
        <dbReference type="SAM" id="MobiDB-lite"/>
    </source>
</evidence>
<dbReference type="InterPro" id="IPR033316">
    <property type="entry name" value="RBBP8-like"/>
</dbReference>
<dbReference type="PANTHER" id="PTHR15107">
    <property type="entry name" value="RETINOBLASTOMA BINDING PROTEIN 8"/>
    <property type="match status" value="1"/>
</dbReference>
<dbReference type="GO" id="GO:0010792">
    <property type="term" value="P:DNA double-strand break processing involved in repair via single-strand annealing"/>
    <property type="evidence" value="ECO:0007669"/>
    <property type="project" value="TreeGrafter"/>
</dbReference>
<keyword evidence="7" id="KW-1185">Reference proteome</keyword>
<protein>
    <recommendedName>
        <fullName evidence="5">DNA endonuclease activator Ctp1 C-terminal domain-containing protein</fullName>
    </recommendedName>
</protein>
<feature type="compositionally biased region" description="Polar residues" evidence="4">
    <location>
        <begin position="226"/>
        <end position="245"/>
    </location>
</feature>
<dbReference type="EMBL" id="ABDG02000029">
    <property type="protein sequence ID" value="EHK39590.1"/>
    <property type="molecule type" value="Genomic_DNA"/>
</dbReference>
<proteinExistence type="predicted"/>
<dbReference type="OMA" id="HRFSRMQ"/>
<dbReference type="eggNOG" id="ENOG502S92Z">
    <property type="taxonomic scope" value="Eukaryota"/>
</dbReference>
<accession>G9PCL7</accession>
<feature type="region of interest" description="Disordered" evidence="4">
    <location>
        <begin position="189"/>
        <end position="312"/>
    </location>
</feature>
<sequence>MDGWSEKGRPAVREALDHVWEVIDREVQHELAKRAMDNDKTKELLKATVSALSSLGAQQKVLQAENSKLRAQLAAMSSSLSPVKANSSTPAPSDDTKVDSMTPTPSRATTAPTLPSSAAIVSPPSSTGSEGNELAKFKLRFNALSDNFKQATHHLRKRKEERDLWMARAKKFEDLARVAEEKHGIRILEESECDNPDESRLTNPNPNSNVRTSALENMPPPATRTIPDSQSITDVEDAQLQSTQGDPDEAETEDLPPLPAPGDGQDSIDIKQEPSSDLPVVVSERSLKRRRVEDDTLTTPTAPIVKAELNNSSPITASEHYQFDIQESIDLDDIAQKITTPRKRKDLDASVVEEEKEEPRLVAHTTPKSGYNAPGPSILTPISGNKRISKSIVDGDGSLTTYVKASLARGIAELAEDGTPYGKRGFTKSSKPSQGISLVPNGRLSSLLNTPTSKNTSPIKQTPQTRTPGTASAEDTPLDTPLNLMFPEPRALPFDKLMRQTKKRSTLKNGEFTTPINKKAPVRDESPTKGPTSGLRYKPLAQLRLDDFKVNPLSNDGQDYAFSEVVRDKDDRAGLRGCTDMHCCGKHFRALALSHRPDSPLTAEQRQEEQKLLENYLGEHAYRLATMTKAERDEIWIEAKTEELANKYGRHRHRFARMQSPPGFWNADFPDTQELVADREEAQKREKRTIADRYREAMRPGGMWLFRDE</sequence>
<dbReference type="AlphaFoldDB" id="G9PCL7"/>
<dbReference type="KEGG" id="tatv:25780560"/>
<feature type="region of interest" description="Disordered" evidence="4">
    <location>
        <begin position="73"/>
        <end position="131"/>
    </location>
</feature>
<dbReference type="InterPro" id="IPR013882">
    <property type="entry name" value="Ctp1_C"/>
</dbReference>
<evidence type="ECO:0000259" key="5">
    <source>
        <dbReference type="Pfam" id="PF08573"/>
    </source>
</evidence>
<evidence type="ECO:0000256" key="2">
    <source>
        <dbReference type="ARBA" id="ARBA00022763"/>
    </source>
</evidence>
<dbReference type="Proteomes" id="UP000005426">
    <property type="component" value="Unassembled WGS sequence"/>
</dbReference>
<feature type="compositionally biased region" description="Low complexity" evidence="4">
    <location>
        <begin position="100"/>
        <end position="126"/>
    </location>
</feature>
<evidence type="ECO:0000256" key="3">
    <source>
        <dbReference type="ARBA" id="ARBA00023242"/>
    </source>
</evidence>
<feature type="compositionally biased region" description="Polar residues" evidence="4">
    <location>
        <begin position="427"/>
        <end position="436"/>
    </location>
</feature>
<dbReference type="STRING" id="452589.G9PCL7"/>
<organism evidence="6 7">
    <name type="scientific">Hypocrea atroviridis (strain ATCC 20476 / IMI 206040)</name>
    <name type="common">Trichoderma atroviride</name>
    <dbReference type="NCBI Taxonomy" id="452589"/>
    <lineage>
        <taxon>Eukaryota</taxon>
        <taxon>Fungi</taxon>
        <taxon>Dikarya</taxon>
        <taxon>Ascomycota</taxon>
        <taxon>Pezizomycotina</taxon>
        <taxon>Sordariomycetes</taxon>
        <taxon>Hypocreomycetidae</taxon>
        <taxon>Hypocreales</taxon>
        <taxon>Hypocreaceae</taxon>
        <taxon>Trichoderma</taxon>
    </lineage>
</organism>
<dbReference type="OrthoDB" id="5801062at2759"/>
<dbReference type="HOGENOM" id="CLU_018738_0_0_1"/>
<name>G9PCL7_HYPAI</name>
<comment type="subcellular location">
    <subcellularLocation>
        <location evidence="1">Nucleus</location>
    </subcellularLocation>
</comment>
<dbReference type="PANTHER" id="PTHR15107:SF0">
    <property type="entry name" value="DNA ENDONUCLEASE ACTIVATOR CTP1 C-TERMINAL DOMAIN-CONTAINING PROTEIN"/>
    <property type="match status" value="1"/>
</dbReference>
<comment type="caution">
    <text evidence="6">The sequence shown here is derived from an EMBL/GenBank/DDBJ whole genome shotgun (WGS) entry which is preliminary data.</text>
</comment>
<evidence type="ECO:0000256" key="1">
    <source>
        <dbReference type="ARBA" id="ARBA00004123"/>
    </source>
</evidence>
<feature type="compositionally biased region" description="Polar residues" evidence="4">
    <location>
        <begin position="75"/>
        <end position="91"/>
    </location>
</feature>
<feature type="region of interest" description="Disordered" evidence="4">
    <location>
        <begin position="417"/>
        <end position="484"/>
    </location>
</feature>
<feature type="region of interest" description="Disordered" evidence="4">
    <location>
        <begin position="511"/>
        <end position="535"/>
    </location>
</feature>
<evidence type="ECO:0000313" key="6">
    <source>
        <dbReference type="EMBL" id="EHK39590.1"/>
    </source>
</evidence>